<protein>
    <submittedName>
        <fullName evidence="1">Uncharacterized protein</fullName>
    </submittedName>
</protein>
<organism evidence="1 2">
    <name type="scientific">Agrobacterium deltaense Zutra 3/1</name>
    <dbReference type="NCBI Taxonomy" id="1183427"/>
    <lineage>
        <taxon>Bacteria</taxon>
        <taxon>Pseudomonadati</taxon>
        <taxon>Pseudomonadota</taxon>
        <taxon>Alphaproteobacteria</taxon>
        <taxon>Hyphomicrobiales</taxon>
        <taxon>Rhizobiaceae</taxon>
        <taxon>Rhizobium/Agrobacterium group</taxon>
        <taxon>Agrobacterium</taxon>
    </lineage>
</organism>
<gene>
    <name evidence="1" type="ORF">AGR7C_Lc80198</name>
</gene>
<dbReference type="AlphaFoldDB" id="A0A1S7RZQ6"/>
<sequence>MRFRKECWFDPGLGYHFQKRIDFSRLCPARASEFSNGLTPPTNSRNFACAPPSITGLSFARCGGLD</sequence>
<dbReference type="EMBL" id="FBWG01000047">
    <property type="protein sequence ID" value="CUX60256.1"/>
    <property type="molecule type" value="Genomic_DNA"/>
</dbReference>
<name>A0A1S7RZQ6_9HYPH</name>
<evidence type="ECO:0000313" key="1">
    <source>
        <dbReference type="EMBL" id="CUX60256.1"/>
    </source>
</evidence>
<reference evidence="1 2" key="1">
    <citation type="submission" date="2016-01" db="EMBL/GenBank/DDBJ databases">
        <authorList>
            <person name="Oliw E.H."/>
        </authorList>
    </citation>
    <scope>NUCLEOTIDE SEQUENCE [LARGE SCALE GENOMIC DNA]</scope>
    <source>
        <strain evidence="1 2">Zutra 3-1</strain>
    </source>
</reference>
<proteinExistence type="predicted"/>
<accession>A0A1S7RZQ6</accession>
<dbReference type="Proteomes" id="UP000191987">
    <property type="component" value="Unassembled WGS sequence"/>
</dbReference>
<evidence type="ECO:0000313" key="2">
    <source>
        <dbReference type="Proteomes" id="UP000191987"/>
    </source>
</evidence>